<dbReference type="Proteomes" id="UP000000757">
    <property type="component" value="Chromosome"/>
</dbReference>
<dbReference type="KEGG" id="msb:LJ00_22270"/>
<keyword evidence="2" id="KW-1185">Reference proteome</keyword>
<dbReference type="AlphaFoldDB" id="A0R0T6"/>
<evidence type="ECO:0000313" key="2">
    <source>
        <dbReference type="Proteomes" id="UP000000757"/>
    </source>
</evidence>
<evidence type="ECO:0000313" key="1">
    <source>
        <dbReference type="EMBL" id="ABK69561.1"/>
    </source>
</evidence>
<accession>A0R0T6</accession>
<reference evidence="1 2" key="1">
    <citation type="submission" date="2006-10" db="EMBL/GenBank/DDBJ databases">
        <authorList>
            <person name="Fleischmann R.D."/>
            <person name="Dodson R.J."/>
            <person name="Haft D.H."/>
            <person name="Merkel J.S."/>
            <person name="Nelson W.C."/>
            <person name="Fraser C.M."/>
        </authorList>
    </citation>
    <scope>NUCLEOTIDE SEQUENCE [LARGE SCALE GENOMIC DNA]</scope>
    <source>
        <strain evidence="2">ATCC 700084 / mc(2)155</strain>
    </source>
</reference>
<sequence>MAEAATSLRGGSIVGAPIRGTVSTAGHRDVFAMFRRRNARNIFAFGR</sequence>
<name>A0R0T6_MYCS2</name>
<dbReference type="PaxDb" id="246196-MSMEI_4390"/>
<protein>
    <submittedName>
        <fullName evidence="1">Uncharacterized protein</fullName>
    </submittedName>
</protein>
<dbReference type="KEGG" id="msm:MSMEG_4503"/>
<dbReference type="EMBL" id="CP000480">
    <property type="protein sequence ID" value="ABK69561.1"/>
    <property type="molecule type" value="Genomic_DNA"/>
</dbReference>
<organism evidence="1 2">
    <name type="scientific">Mycolicibacterium smegmatis (strain ATCC 700084 / mc(2)155)</name>
    <name type="common">Mycobacterium smegmatis</name>
    <dbReference type="NCBI Taxonomy" id="246196"/>
    <lineage>
        <taxon>Bacteria</taxon>
        <taxon>Bacillati</taxon>
        <taxon>Actinomycetota</taxon>
        <taxon>Actinomycetes</taxon>
        <taxon>Mycobacteriales</taxon>
        <taxon>Mycobacteriaceae</taxon>
        <taxon>Mycolicibacterium</taxon>
    </lineage>
</organism>
<proteinExistence type="predicted"/>
<gene>
    <name evidence="1" type="ordered locus">MSMEG_4503</name>
</gene>